<comment type="subcellular location">
    <subcellularLocation>
        <location evidence="1">Cytoplasm</location>
    </subcellularLocation>
</comment>
<feature type="compositionally biased region" description="Pro residues" evidence="3">
    <location>
        <begin position="415"/>
        <end position="427"/>
    </location>
</feature>
<feature type="compositionally biased region" description="Polar residues" evidence="3">
    <location>
        <begin position="764"/>
        <end position="779"/>
    </location>
</feature>
<feature type="region of interest" description="Disordered" evidence="3">
    <location>
        <begin position="212"/>
        <end position="268"/>
    </location>
</feature>
<name>A0AAF0EXP9_9BASI</name>
<feature type="compositionally biased region" description="Polar residues" evidence="3">
    <location>
        <begin position="537"/>
        <end position="547"/>
    </location>
</feature>
<evidence type="ECO:0000256" key="1">
    <source>
        <dbReference type="ARBA" id="ARBA00004496"/>
    </source>
</evidence>
<dbReference type="GO" id="GO:0072583">
    <property type="term" value="P:clathrin-dependent endocytosis"/>
    <property type="evidence" value="ECO:0007669"/>
    <property type="project" value="InterPro"/>
</dbReference>
<dbReference type="PANTHER" id="PTHR22951:SF5">
    <property type="entry name" value="PHOSPHATIDYLINOSITOL-BINDING CLATHRIN ASSEMBLY PROTEIN LAP"/>
    <property type="match status" value="1"/>
</dbReference>
<dbReference type="GO" id="GO:0005546">
    <property type="term" value="F:phosphatidylinositol-4,5-bisphosphate binding"/>
    <property type="evidence" value="ECO:0007669"/>
    <property type="project" value="TreeGrafter"/>
</dbReference>
<keyword evidence="6" id="KW-1185">Reference proteome</keyword>
<dbReference type="InterPro" id="IPR011417">
    <property type="entry name" value="ANTH_dom"/>
</dbReference>
<evidence type="ECO:0000256" key="2">
    <source>
        <dbReference type="ARBA" id="ARBA00022490"/>
    </source>
</evidence>
<sequence length="842" mass="89343">MILQSDSCTAVLSYIARDPSALRLRNVAMNGLQESTYAKTMSRYASYLDHRILGFRELGYDPIATVSSRGVRLRHLPVAKGLLRETSVIQKVTRSVLECSFFSEDRLDELTMAALHMVLKDLLVLYMVVNEGVINILGHYFEMSKPDAERALELYKRFVWQTDKVVSYLKATRKVSYGLKMSVPRLQHAPVSLASSLEEYLKDPNFERNREEYIRKKKSGQTDAKSATDDARSSPAPKDEAPAKGAEEQKATNDADKEPSARVPPAASGNKALEDFFEALEGGQSNAFNSAYSFGGPNFNAMFMAPQNTGAFSSPFTNGMPFMTPQVGAMSTPFQGPYTPLMPQSTGNPFTPLQPQTTGNPFAQFQPTPALQPMHTGMQIPMQTGILGSATPFDSIFGAQSAPQFVPSQPLAQPQMPPQMQPQPMPQPQNSSSSAYAAQVVDDFLGTGPSSSSKDAPSSTAQPAEAGTDRQPTQAPDSADKTPQTALRPQKTGFQNPFSIPSDFEPPPEPPAPKGPTLHELAMDAWTRTSGTDKHPSQQAQETSQPPTGGLLAQPTGMASVASEFVRPQATGTPENALEKGMQNLQLGAQPTGFPQSLTGNGQPSLSGQTQSAPLQSQPTGLSTLRTFKPESQFGNSLTSNPMFASPAQSSVAQIGNPFGQHPTTPLVGLGIGANPSAVPSRAGSLLPGELPSASPRQNTLLTGTPDLRGVPLRSSSLVPQSTGANLLTAQTTTTGTSSLSSQPTGSSAFSSSAALLPSGGTMLPQTTGTQLSQLSGTPFANAFHPPRANSLGPQPSSLSHTSQPGLGVQSTGIADLKPFQPTSAFGNSLKNQPQTQDLLQL</sequence>
<dbReference type="GO" id="GO:0032050">
    <property type="term" value="F:clathrin heavy chain binding"/>
    <property type="evidence" value="ECO:0007669"/>
    <property type="project" value="TreeGrafter"/>
</dbReference>
<reference evidence="5" key="1">
    <citation type="submission" date="2023-03" db="EMBL/GenBank/DDBJ databases">
        <title>Mating type loci evolution in Malassezia.</title>
        <authorList>
            <person name="Coelho M.A."/>
        </authorList>
    </citation>
    <scope>NUCLEOTIDE SEQUENCE</scope>
    <source>
        <strain evidence="5">CBS 11721</strain>
    </source>
</reference>
<feature type="compositionally biased region" description="Polar residues" evidence="3">
    <location>
        <begin position="792"/>
        <end position="813"/>
    </location>
</feature>
<dbReference type="GO" id="GO:0000149">
    <property type="term" value="F:SNARE binding"/>
    <property type="evidence" value="ECO:0007669"/>
    <property type="project" value="TreeGrafter"/>
</dbReference>
<organism evidence="5 6">
    <name type="scientific">Malassezia cuniculi</name>
    <dbReference type="NCBI Taxonomy" id="948313"/>
    <lineage>
        <taxon>Eukaryota</taxon>
        <taxon>Fungi</taxon>
        <taxon>Dikarya</taxon>
        <taxon>Basidiomycota</taxon>
        <taxon>Ustilaginomycotina</taxon>
        <taxon>Malasseziomycetes</taxon>
        <taxon>Malasseziales</taxon>
        <taxon>Malasseziaceae</taxon>
        <taxon>Malassezia</taxon>
    </lineage>
</organism>
<feature type="compositionally biased region" description="Low complexity" evidence="3">
    <location>
        <begin position="450"/>
        <end position="459"/>
    </location>
</feature>
<feature type="compositionally biased region" description="Pro residues" evidence="3">
    <location>
        <begin position="504"/>
        <end position="514"/>
    </location>
</feature>
<feature type="compositionally biased region" description="Polar residues" evidence="3">
    <location>
        <begin position="583"/>
        <end position="621"/>
    </location>
</feature>
<feature type="compositionally biased region" description="Basic and acidic residues" evidence="3">
    <location>
        <begin position="226"/>
        <end position="260"/>
    </location>
</feature>
<keyword evidence="2" id="KW-0963">Cytoplasm</keyword>
<dbReference type="GO" id="GO:0006900">
    <property type="term" value="P:vesicle budding from membrane"/>
    <property type="evidence" value="ECO:0007669"/>
    <property type="project" value="TreeGrafter"/>
</dbReference>
<accession>A0AAF0EXP9</accession>
<dbReference type="GO" id="GO:0048268">
    <property type="term" value="P:clathrin coat assembly"/>
    <property type="evidence" value="ECO:0007669"/>
    <property type="project" value="InterPro"/>
</dbReference>
<dbReference type="AlphaFoldDB" id="A0AAF0EXP9"/>
<feature type="compositionally biased region" description="Polar residues" evidence="3">
    <location>
        <begin position="821"/>
        <end position="842"/>
    </location>
</feature>
<evidence type="ECO:0000259" key="4">
    <source>
        <dbReference type="Pfam" id="PF07651"/>
    </source>
</evidence>
<dbReference type="InterPro" id="IPR045192">
    <property type="entry name" value="AP180-like"/>
</dbReference>
<proteinExistence type="predicted"/>
<gene>
    <name evidence="5" type="ORF">MCUN1_003288</name>
</gene>
<feature type="region of interest" description="Disordered" evidence="3">
    <location>
        <begin position="681"/>
        <end position="842"/>
    </location>
</feature>
<feature type="region of interest" description="Disordered" evidence="3">
    <location>
        <begin position="406"/>
        <end position="621"/>
    </location>
</feature>
<dbReference type="GO" id="GO:0005545">
    <property type="term" value="F:1-phosphatidylinositol binding"/>
    <property type="evidence" value="ECO:0007669"/>
    <property type="project" value="InterPro"/>
</dbReference>
<dbReference type="GO" id="GO:0005905">
    <property type="term" value="C:clathrin-coated pit"/>
    <property type="evidence" value="ECO:0007669"/>
    <property type="project" value="TreeGrafter"/>
</dbReference>
<dbReference type="SUPFAM" id="SSF89009">
    <property type="entry name" value="GAT-like domain"/>
    <property type="match status" value="1"/>
</dbReference>
<dbReference type="InterPro" id="IPR014712">
    <property type="entry name" value="ANTH_dom_sf"/>
</dbReference>
<feature type="domain" description="AP180 N-terminal homology (ANTH)" evidence="4">
    <location>
        <begin position="12"/>
        <end position="203"/>
    </location>
</feature>
<evidence type="ECO:0000313" key="6">
    <source>
        <dbReference type="Proteomes" id="UP001219933"/>
    </source>
</evidence>
<dbReference type="PANTHER" id="PTHR22951">
    <property type="entry name" value="CLATHRIN ASSEMBLY PROTEIN"/>
    <property type="match status" value="1"/>
</dbReference>
<dbReference type="EMBL" id="CP119881">
    <property type="protein sequence ID" value="WFD36409.1"/>
    <property type="molecule type" value="Genomic_DNA"/>
</dbReference>
<evidence type="ECO:0000313" key="5">
    <source>
        <dbReference type="EMBL" id="WFD36409.1"/>
    </source>
</evidence>
<dbReference type="GO" id="GO:0030136">
    <property type="term" value="C:clathrin-coated vesicle"/>
    <property type="evidence" value="ECO:0007669"/>
    <property type="project" value="InterPro"/>
</dbReference>
<feature type="compositionally biased region" description="Low complexity" evidence="3">
    <location>
        <begin position="723"/>
        <end position="762"/>
    </location>
</feature>
<dbReference type="Proteomes" id="UP001219933">
    <property type="component" value="Chromosome 5"/>
</dbReference>
<feature type="compositionally biased region" description="Polar residues" evidence="3">
    <location>
        <begin position="470"/>
        <end position="496"/>
    </location>
</feature>
<dbReference type="Gene3D" id="1.20.58.150">
    <property type="entry name" value="ANTH domain"/>
    <property type="match status" value="1"/>
</dbReference>
<evidence type="ECO:0000256" key="3">
    <source>
        <dbReference type="SAM" id="MobiDB-lite"/>
    </source>
</evidence>
<protein>
    <recommendedName>
        <fullName evidence="4">AP180 N-terminal homology (ANTH) domain-containing protein</fullName>
    </recommendedName>
</protein>
<dbReference type="Pfam" id="PF07651">
    <property type="entry name" value="ANTH"/>
    <property type="match status" value="1"/>
</dbReference>
<dbReference type="FunFam" id="1.20.58.150:FF:000004">
    <property type="entry name" value="ENTH domain protein"/>
    <property type="match status" value="1"/>
</dbReference>